<comment type="caution">
    <text evidence="2">The sequence shown here is derived from an EMBL/GenBank/DDBJ whole genome shotgun (WGS) entry which is preliminary data.</text>
</comment>
<evidence type="ECO:0000313" key="2">
    <source>
        <dbReference type="EMBL" id="GGU87143.1"/>
    </source>
</evidence>
<name>A0ABQ2VKI4_9PSEU</name>
<dbReference type="Pfam" id="PF01979">
    <property type="entry name" value="Amidohydro_1"/>
    <property type="match status" value="1"/>
</dbReference>
<dbReference type="Proteomes" id="UP000649573">
    <property type="component" value="Unassembled WGS sequence"/>
</dbReference>
<evidence type="ECO:0000313" key="3">
    <source>
        <dbReference type="Proteomes" id="UP000649573"/>
    </source>
</evidence>
<gene>
    <name evidence="2" type="ORF">GCM10010178_91280</name>
</gene>
<dbReference type="InterPro" id="IPR011059">
    <property type="entry name" value="Metal-dep_hydrolase_composite"/>
</dbReference>
<proteinExistence type="predicted"/>
<accession>A0ABQ2VKI4</accession>
<keyword evidence="3" id="KW-1185">Reference proteome</keyword>
<reference evidence="3" key="1">
    <citation type="journal article" date="2019" name="Int. J. Syst. Evol. Microbiol.">
        <title>The Global Catalogue of Microorganisms (GCM) 10K type strain sequencing project: providing services to taxonomists for standard genome sequencing and annotation.</title>
        <authorList>
            <consortium name="The Broad Institute Genomics Platform"/>
            <consortium name="The Broad Institute Genome Sequencing Center for Infectious Disease"/>
            <person name="Wu L."/>
            <person name="Ma J."/>
        </authorList>
    </citation>
    <scope>NUCLEOTIDE SEQUENCE [LARGE SCALE GENOMIC DNA]</scope>
    <source>
        <strain evidence="3">JCM 3296</strain>
    </source>
</reference>
<dbReference type="RefSeq" id="WP_189260035.1">
    <property type="nucleotide sequence ID" value="NZ_BMRE01000110.1"/>
</dbReference>
<evidence type="ECO:0000259" key="1">
    <source>
        <dbReference type="Pfam" id="PF01979"/>
    </source>
</evidence>
<organism evidence="2 3">
    <name type="scientific">Lentzea flava</name>
    <dbReference type="NCBI Taxonomy" id="103732"/>
    <lineage>
        <taxon>Bacteria</taxon>
        <taxon>Bacillati</taxon>
        <taxon>Actinomycetota</taxon>
        <taxon>Actinomycetes</taxon>
        <taxon>Pseudonocardiales</taxon>
        <taxon>Pseudonocardiaceae</taxon>
        <taxon>Lentzea</taxon>
    </lineage>
</organism>
<dbReference type="InterPro" id="IPR006680">
    <property type="entry name" value="Amidohydro-rel"/>
</dbReference>
<dbReference type="SUPFAM" id="SSF51338">
    <property type="entry name" value="Composite domain of metallo-dependent hydrolases"/>
    <property type="match status" value="1"/>
</dbReference>
<sequence length="105" mass="11258">MTETDTITTLRRAALPVSLSTIGSPVPHPGMVEAMRAIWHGCAERTGDPAEVLPTNVLAMATRAPAASLGWSGIGSIEPGDLADLVLMRTDDWRYLLQPGRCRAF</sequence>
<feature type="domain" description="Amidohydrolase-related" evidence="1">
    <location>
        <begin position="44"/>
        <end position="89"/>
    </location>
</feature>
<dbReference type="Gene3D" id="3.20.20.140">
    <property type="entry name" value="Metal-dependent hydrolases"/>
    <property type="match status" value="1"/>
</dbReference>
<dbReference type="EMBL" id="BMRE01000110">
    <property type="protein sequence ID" value="GGU87143.1"/>
    <property type="molecule type" value="Genomic_DNA"/>
</dbReference>
<protein>
    <recommendedName>
        <fullName evidence="1">Amidohydrolase-related domain-containing protein</fullName>
    </recommendedName>
</protein>